<evidence type="ECO:0000313" key="5">
    <source>
        <dbReference type="EMBL" id="MFC5911291.1"/>
    </source>
</evidence>
<evidence type="ECO:0000259" key="2">
    <source>
        <dbReference type="Pfam" id="PF01035"/>
    </source>
</evidence>
<feature type="domain" description="GmrSD restriction endonucleases C-terminal" evidence="4">
    <location>
        <begin position="409"/>
        <end position="552"/>
    </location>
</feature>
<accession>A0ABW1GBU7</accession>
<dbReference type="InterPro" id="IPR036388">
    <property type="entry name" value="WH-like_DNA-bd_sf"/>
</dbReference>
<organism evidence="5 6">
    <name type="scientific">Streptacidiphilus monticola</name>
    <dbReference type="NCBI Taxonomy" id="2161674"/>
    <lineage>
        <taxon>Bacteria</taxon>
        <taxon>Bacillati</taxon>
        <taxon>Actinomycetota</taxon>
        <taxon>Actinomycetes</taxon>
        <taxon>Kitasatosporales</taxon>
        <taxon>Streptomycetaceae</taxon>
        <taxon>Streptacidiphilus</taxon>
    </lineage>
</organism>
<evidence type="ECO:0000259" key="4">
    <source>
        <dbReference type="Pfam" id="PF07510"/>
    </source>
</evidence>
<dbReference type="InterPro" id="IPR014048">
    <property type="entry name" value="MethylDNA_cys_MeTrfase_DNA-bd"/>
</dbReference>
<dbReference type="SUPFAM" id="SSF46767">
    <property type="entry name" value="Methylated DNA-protein cysteine methyltransferase, C-terminal domain"/>
    <property type="match status" value="1"/>
</dbReference>
<evidence type="ECO:0000313" key="6">
    <source>
        <dbReference type="Proteomes" id="UP001596174"/>
    </source>
</evidence>
<evidence type="ECO:0000256" key="1">
    <source>
        <dbReference type="ARBA" id="ARBA00022763"/>
    </source>
</evidence>
<feature type="domain" description="GmrSD restriction endonucleases N-terminal" evidence="3">
    <location>
        <begin position="3"/>
        <end position="220"/>
    </location>
</feature>
<dbReference type="InterPro" id="IPR004919">
    <property type="entry name" value="GmrSD_N"/>
</dbReference>
<feature type="domain" description="Methylated-DNA-[protein]-cysteine S-methyltransferase DNA binding" evidence="2">
    <location>
        <begin position="578"/>
        <end position="654"/>
    </location>
</feature>
<name>A0ABW1GBU7_9ACTN</name>
<proteinExistence type="predicted"/>
<sequence>MQGEKQFQVPLYQRTYSWSHKELKQLWEDVRELVDAQLDGEKPASHFIGSVVLAPGQLAAAGVQRWLVVDGQQRLTTLMLAFAALRDQLREAPGSEFARTAEKIQNLHLVNQYEDGNDHYRLLPTQADREEFIACLDGSPHAGGGGNVGGAYRFFRGVFAEGAQEHGPQWLETVVSTLGHLLAIVEITTDPQDNVFRIFESINNTGVGLSQSDLLRNYIFMLLPSSGERVYQQVWLPMQQQLGPKNLELLVWLDLVVRGNSKAKQTETYRDQQKRLQAFVNDEAGLRAEITALAERGRRLMRIVEPGREADPGLRNALERLDRWGGQVHYPLALLLLERADSGEATPQQAAKALAHVESYLVRRLLCQTATQGLNRLFMEMPKDIDPALPVDEAVRRQLSSKKSGPRVWPSDADVIDAVLHKPFYAAGRPLQRTFVLRSLEESYGAAEQVDYDKSLLTVEHVLPQKPSQQWFDEVLLDDVEDGQSPQELHELLVHTLGNLTLTGENSRLSNHPFRRKQEILESSALRMNAEIARAPRWGAKEILARGEDLARRAVELWPGPINAAEAEPEEWAGWKELHAALLAIPVGSWTTYGALAALIGSHPVPVGNHLATRGGLHGAHRVLTSDGRVSPSFRWTDGERDDDPRELLEQEGVPFDSKGRANPAYRLSAEDLAALLDKELTSEEIEFPPADTRTRERAARFEELLTQNQPHAAEAVLQVLRHWEQISPQCRIDYGRAAETSAFPMMDTAPGKNLTSTIWPLALYPVAGVVEVVFQHLRLRPPFDDTALRKELMDRLNAIDGIELPEAKLELRPSFPMDLLALRCEEIEGVLGWFFQTVAFYKAQQE</sequence>
<dbReference type="PANTHER" id="PTHR35149">
    <property type="entry name" value="SLL5132 PROTEIN"/>
    <property type="match status" value="1"/>
</dbReference>
<dbReference type="Pfam" id="PF07510">
    <property type="entry name" value="GmrSD_C"/>
    <property type="match status" value="1"/>
</dbReference>
<keyword evidence="6" id="KW-1185">Reference proteome</keyword>
<protein>
    <submittedName>
        <fullName evidence="5">DUF262 domain-containing protein</fullName>
    </submittedName>
</protein>
<dbReference type="Proteomes" id="UP001596174">
    <property type="component" value="Unassembled WGS sequence"/>
</dbReference>
<dbReference type="CDD" id="cd06445">
    <property type="entry name" value="ATase"/>
    <property type="match status" value="1"/>
</dbReference>
<dbReference type="Pfam" id="PF03235">
    <property type="entry name" value="GmrSD_N"/>
    <property type="match status" value="1"/>
</dbReference>
<gene>
    <name evidence="5" type="ORF">ACFP3V_29305</name>
</gene>
<dbReference type="InterPro" id="IPR011089">
    <property type="entry name" value="GmrSD_C"/>
</dbReference>
<dbReference type="Pfam" id="PF01035">
    <property type="entry name" value="DNA_binding_1"/>
    <property type="match status" value="1"/>
</dbReference>
<dbReference type="PANTHER" id="PTHR35149:SF2">
    <property type="entry name" value="DUF262 DOMAIN-CONTAINING PROTEIN"/>
    <property type="match status" value="1"/>
</dbReference>
<reference evidence="6" key="1">
    <citation type="journal article" date="2019" name="Int. J. Syst. Evol. Microbiol.">
        <title>The Global Catalogue of Microorganisms (GCM) 10K type strain sequencing project: providing services to taxonomists for standard genome sequencing and annotation.</title>
        <authorList>
            <consortium name="The Broad Institute Genomics Platform"/>
            <consortium name="The Broad Institute Genome Sequencing Center for Infectious Disease"/>
            <person name="Wu L."/>
            <person name="Ma J."/>
        </authorList>
    </citation>
    <scope>NUCLEOTIDE SEQUENCE [LARGE SCALE GENOMIC DNA]</scope>
    <source>
        <strain evidence="6">JCM 4816</strain>
    </source>
</reference>
<dbReference type="InterPro" id="IPR036217">
    <property type="entry name" value="MethylDNA_cys_MeTrfase_DNAb"/>
</dbReference>
<dbReference type="EMBL" id="JBHSQJ010000153">
    <property type="protein sequence ID" value="MFC5911291.1"/>
    <property type="molecule type" value="Genomic_DNA"/>
</dbReference>
<evidence type="ECO:0000259" key="3">
    <source>
        <dbReference type="Pfam" id="PF03235"/>
    </source>
</evidence>
<dbReference type="RefSeq" id="WP_380590050.1">
    <property type="nucleotide sequence ID" value="NZ_JBHSQJ010000153.1"/>
</dbReference>
<dbReference type="Gene3D" id="1.10.10.10">
    <property type="entry name" value="Winged helix-like DNA-binding domain superfamily/Winged helix DNA-binding domain"/>
    <property type="match status" value="1"/>
</dbReference>
<keyword evidence="1" id="KW-0227">DNA damage</keyword>
<comment type="caution">
    <text evidence="5">The sequence shown here is derived from an EMBL/GenBank/DDBJ whole genome shotgun (WGS) entry which is preliminary data.</text>
</comment>